<dbReference type="SMART" id="SM00922">
    <property type="entry name" value="MR_MLE"/>
    <property type="match status" value="1"/>
</dbReference>
<reference evidence="3 4" key="1">
    <citation type="journal article" date="2016" name="J. Zhejiang Univ. Sci. B">
        <title>Antibiotic resistance mechanisms of Myroides sp.</title>
        <authorList>
            <person name="Hu S."/>
            <person name="Yuan S."/>
            <person name="Qu H."/>
            <person name="Jiang T."/>
            <person name="Zhou Y."/>
            <person name="Wang M."/>
            <person name="Ming D."/>
        </authorList>
    </citation>
    <scope>NUCLEOTIDE SEQUENCE [LARGE SCALE GENOMIC DNA]</scope>
    <source>
        <strain evidence="3 4">PR63039</strain>
    </source>
</reference>
<dbReference type="SUPFAM" id="SSF54826">
    <property type="entry name" value="Enolase N-terminal domain-like"/>
    <property type="match status" value="1"/>
</dbReference>
<dbReference type="Pfam" id="PF13378">
    <property type="entry name" value="MR_MLE_C"/>
    <property type="match status" value="1"/>
</dbReference>
<dbReference type="InterPro" id="IPR013342">
    <property type="entry name" value="Mandelate_racemase_C"/>
</dbReference>
<feature type="domain" description="Mandelate racemase/muconate lactonizing enzyme C-terminal" evidence="2">
    <location>
        <begin position="128"/>
        <end position="226"/>
    </location>
</feature>
<dbReference type="CDD" id="cd03320">
    <property type="entry name" value="OSBS"/>
    <property type="match status" value="1"/>
</dbReference>
<name>A0AAI8C5F7_9FLAO</name>
<protein>
    <submittedName>
        <fullName evidence="3">O-succinylbenzoate synthase</fullName>
    </submittedName>
</protein>
<dbReference type="PANTHER" id="PTHR48073:SF2">
    <property type="entry name" value="O-SUCCINYLBENZOATE SYNTHASE"/>
    <property type="match status" value="1"/>
</dbReference>
<dbReference type="PANTHER" id="PTHR48073">
    <property type="entry name" value="O-SUCCINYLBENZOATE SYNTHASE-RELATED"/>
    <property type="match status" value="1"/>
</dbReference>
<dbReference type="KEGG" id="mod:AS202_14550"/>
<dbReference type="SFLD" id="SFLDG00180">
    <property type="entry name" value="muconate_cycloisomerase"/>
    <property type="match status" value="1"/>
</dbReference>
<evidence type="ECO:0000256" key="1">
    <source>
        <dbReference type="ARBA" id="ARBA00022723"/>
    </source>
</evidence>
<proteinExistence type="predicted"/>
<evidence type="ECO:0000259" key="2">
    <source>
        <dbReference type="SMART" id="SM00922"/>
    </source>
</evidence>
<dbReference type="Gene3D" id="3.20.20.120">
    <property type="entry name" value="Enolase-like C-terminal domain"/>
    <property type="match status" value="1"/>
</dbReference>
<dbReference type="PROSITE" id="PS00909">
    <property type="entry name" value="MR_MLE_2"/>
    <property type="match status" value="1"/>
</dbReference>
<keyword evidence="1" id="KW-0479">Metal-binding</keyword>
<dbReference type="GO" id="GO:0046872">
    <property type="term" value="F:metal ion binding"/>
    <property type="evidence" value="ECO:0007669"/>
    <property type="project" value="UniProtKB-KW"/>
</dbReference>
<dbReference type="InterPro" id="IPR029017">
    <property type="entry name" value="Enolase-like_N"/>
</dbReference>
<dbReference type="EMBL" id="CP013690">
    <property type="protein sequence ID" value="ALU27304.1"/>
    <property type="molecule type" value="Genomic_DNA"/>
</dbReference>
<dbReference type="InterPro" id="IPR018110">
    <property type="entry name" value="Mandel_Rmase/mucon_lact_enz_CS"/>
</dbReference>
<dbReference type="RefSeq" id="WP_006258820.1">
    <property type="nucleotide sequence ID" value="NZ_CP013690.1"/>
</dbReference>
<evidence type="ECO:0000313" key="3">
    <source>
        <dbReference type="EMBL" id="ALU27304.1"/>
    </source>
</evidence>
<dbReference type="Gene3D" id="3.30.390.10">
    <property type="entry name" value="Enolase-like, N-terminal domain"/>
    <property type="match status" value="1"/>
</dbReference>
<dbReference type="GO" id="GO:0016854">
    <property type="term" value="F:racemase and epimerase activity"/>
    <property type="evidence" value="ECO:0007669"/>
    <property type="project" value="UniProtKB-ARBA"/>
</dbReference>
<organism evidence="3 4">
    <name type="scientific">Myroides odoratimimus</name>
    <dbReference type="NCBI Taxonomy" id="76832"/>
    <lineage>
        <taxon>Bacteria</taxon>
        <taxon>Pseudomonadati</taxon>
        <taxon>Bacteroidota</taxon>
        <taxon>Flavobacteriia</taxon>
        <taxon>Flavobacteriales</taxon>
        <taxon>Flavobacteriaceae</taxon>
        <taxon>Myroides</taxon>
    </lineage>
</organism>
<dbReference type="GO" id="GO:0009063">
    <property type="term" value="P:amino acid catabolic process"/>
    <property type="evidence" value="ECO:0007669"/>
    <property type="project" value="InterPro"/>
</dbReference>
<dbReference type="AlphaFoldDB" id="A0AAI8C5F7"/>
<dbReference type="Proteomes" id="UP000069030">
    <property type="component" value="Chromosome"/>
</dbReference>
<dbReference type="SUPFAM" id="SSF51604">
    <property type="entry name" value="Enolase C-terminal domain-like"/>
    <property type="match status" value="1"/>
</dbReference>
<sequence>MIARYKRHNLIFKRPSGTSRGILTEKETWYIILEDNNKIGIGECGILRSLSFDDRPDYEEKLQWTVKNIHLGKEKLWEELRDWPSIQFGVEQAFLSLESKNPFILFPSDFTEHKDAIAINGLVWMGEEAFMKEQIDEKLKEGFNCVKLKIGAIDFDKELGLLQYIRKHFSAEQIELRVDANGGFHPEEALFKLEQLSTLNLHSIEQPIKQHQEYQMAELCKITPLPIALDEELIGVTNYTDKAALLDKIMPQYIILKPSLVGGFKGSLEWIKLAEERNIGWWITSALESNIGLNAIAQWTYTLESNMPQGLGTGSLYINNINAPLVVKNGALWYDDQIQWNHSILDN</sequence>
<gene>
    <name evidence="3" type="ORF">AS202_14550</name>
</gene>
<dbReference type="InterPro" id="IPR036849">
    <property type="entry name" value="Enolase-like_C_sf"/>
</dbReference>
<accession>A0AAI8C5F7</accession>
<dbReference type="SFLD" id="SFLDS00001">
    <property type="entry name" value="Enolase"/>
    <property type="match status" value="1"/>
</dbReference>
<dbReference type="InterPro" id="IPR029065">
    <property type="entry name" value="Enolase_C-like"/>
</dbReference>
<evidence type="ECO:0000313" key="4">
    <source>
        <dbReference type="Proteomes" id="UP000069030"/>
    </source>
</evidence>
<dbReference type="SFLD" id="SFLDF00009">
    <property type="entry name" value="o-succinylbenzoate_synthase"/>
    <property type="match status" value="1"/>
</dbReference>